<dbReference type="UniPathway" id="UPA00771">
    <property type="reaction ID" value="UER00766"/>
</dbReference>
<dbReference type="Gene3D" id="3.30.70.2520">
    <property type="match status" value="1"/>
</dbReference>
<dbReference type="SUPFAM" id="SSF56176">
    <property type="entry name" value="FAD-binding/transporter-associated domain-like"/>
    <property type="match status" value="1"/>
</dbReference>
<proteinExistence type="predicted"/>
<dbReference type="Pfam" id="PF01565">
    <property type="entry name" value="FAD_binding_4"/>
    <property type="match status" value="1"/>
</dbReference>
<dbReference type="AlphaFoldDB" id="A0A0D0D8J1"/>
<evidence type="ECO:0000256" key="2">
    <source>
        <dbReference type="ARBA" id="ARBA00013136"/>
    </source>
</evidence>
<dbReference type="InterPro" id="IPR006094">
    <property type="entry name" value="Oxid_FAD_bind_N"/>
</dbReference>
<dbReference type="Gene3D" id="3.30.43.10">
    <property type="entry name" value="Uridine Diphospho-n-acetylenolpyruvylglucosamine Reductase, domain 2"/>
    <property type="match status" value="1"/>
</dbReference>
<dbReference type="InterPro" id="IPR016166">
    <property type="entry name" value="FAD-bd_PCMH"/>
</dbReference>
<dbReference type="InterPro" id="IPR016171">
    <property type="entry name" value="Vanillyl_alc_oxidase_C-sub2"/>
</dbReference>
<dbReference type="OrthoDB" id="610608at2759"/>
<evidence type="ECO:0000313" key="7">
    <source>
        <dbReference type="Proteomes" id="UP000054538"/>
    </source>
</evidence>
<reference evidence="6 7" key="1">
    <citation type="submission" date="2014-04" db="EMBL/GenBank/DDBJ databases">
        <authorList>
            <consortium name="DOE Joint Genome Institute"/>
            <person name="Kuo A."/>
            <person name="Kohler A."/>
            <person name="Jargeat P."/>
            <person name="Nagy L.G."/>
            <person name="Floudas D."/>
            <person name="Copeland A."/>
            <person name="Barry K.W."/>
            <person name="Cichocki N."/>
            <person name="Veneault-Fourrey C."/>
            <person name="LaButti K."/>
            <person name="Lindquist E.A."/>
            <person name="Lipzen A."/>
            <person name="Lundell T."/>
            <person name="Morin E."/>
            <person name="Murat C."/>
            <person name="Sun H."/>
            <person name="Tunlid A."/>
            <person name="Henrissat B."/>
            <person name="Grigoriev I.V."/>
            <person name="Hibbett D.S."/>
            <person name="Martin F."/>
            <person name="Nordberg H.P."/>
            <person name="Cantor M.N."/>
            <person name="Hua S.X."/>
        </authorList>
    </citation>
    <scope>NUCLEOTIDE SEQUENCE [LARGE SCALE GENOMIC DNA]</scope>
    <source>
        <strain evidence="6 7">Ve08.2h10</strain>
    </source>
</reference>
<feature type="domain" description="FAD-binding PCMH-type" evidence="5">
    <location>
        <begin position="42"/>
        <end position="212"/>
    </location>
</feature>
<dbReference type="GO" id="GO:0071949">
    <property type="term" value="F:FAD binding"/>
    <property type="evidence" value="ECO:0007669"/>
    <property type="project" value="InterPro"/>
</dbReference>
<reference evidence="7" key="2">
    <citation type="submission" date="2015-01" db="EMBL/GenBank/DDBJ databases">
        <title>Evolutionary Origins and Diversification of the Mycorrhizal Mutualists.</title>
        <authorList>
            <consortium name="DOE Joint Genome Institute"/>
            <consortium name="Mycorrhizal Genomics Consortium"/>
            <person name="Kohler A."/>
            <person name="Kuo A."/>
            <person name="Nagy L.G."/>
            <person name="Floudas D."/>
            <person name="Copeland A."/>
            <person name="Barry K.W."/>
            <person name="Cichocki N."/>
            <person name="Veneault-Fourrey C."/>
            <person name="LaButti K."/>
            <person name="Lindquist E.A."/>
            <person name="Lipzen A."/>
            <person name="Lundell T."/>
            <person name="Morin E."/>
            <person name="Murat C."/>
            <person name="Riley R."/>
            <person name="Ohm R."/>
            <person name="Sun H."/>
            <person name="Tunlid A."/>
            <person name="Henrissat B."/>
            <person name="Grigoriev I.V."/>
            <person name="Hibbett D.S."/>
            <person name="Martin F."/>
        </authorList>
    </citation>
    <scope>NUCLEOTIDE SEQUENCE [LARGE SCALE GENOMIC DNA]</scope>
    <source>
        <strain evidence="7">Ve08.2h10</strain>
    </source>
</reference>
<dbReference type="InterPro" id="IPR007173">
    <property type="entry name" value="ALO_C"/>
</dbReference>
<dbReference type="InterPro" id="IPR016167">
    <property type="entry name" value="FAD-bd_PCMH_sub1"/>
</dbReference>
<comment type="pathway">
    <text evidence="1">Cofactor biosynthesis; D-erythroascorbate biosynthesis; dehydro-D-arabinono-1,4-lactone from D-arabinose: step 2/2.</text>
</comment>
<sequence length="488" mass="55629">MASTALIDLSTIPLCALYDLLRPITPPISSPTPRFTNWGRTFTCSPIAVFEPESEYHCQLILELARREGNVVRAVGVGHSPSDLACTSGYMLRTTKLNRILQVHVDKRYVVAQAGITLDTLHVELAKHNLAMINVGSISDQTLGGIVTTATHGTGINYGVISTHVMALSLLLADGSRVSCSRQERSDLFIASICGLGSTGLILTITLEVEPAFRLREVQETIEFHQCVRNMHALVDASEHVRFWWFPAADTMRVSSADRTVEPRRPVGSWLWHSFFGFHVIQFFLFLGRYLRSLNVFISRFAAWLVKDKIVAVDDSYRIFNLECRYPQHTTEWAIPYENTQACLQDLHSWLAQEFADPNGLRPHFPIEVRFSDRDDIWLSPSNSQRTCWIGIVQYKPYGLEVPYKKLFERFEAIVSAHGGRPHWAKAHHLRPDTLRTLYPRFDDFVHVLQDVDPRGMFRNEYVQRHIFGKTGPGFHGRVFKRYVSSEQ</sequence>
<gene>
    <name evidence="6" type="ORF">PAXRUDRAFT_145391</name>
</gene>
<dbReference type="EMBL" id="KN825197">
    <property type="protein sequence ID" value="KIK93302.1"/>
    <property type="molecule type" value="Genomic_DNA"/>
</dbReference>
<dbReference type="PANTHER" id="PTHR43762:SF1">
    <property type="entry name" value="D-ARABINONO-1,4-LACTONE OXIDASE"/>
    <property type="match status" value="1"/>
</dbReference>
<dbReference type="InParanoid" id="A0A0D0D8J1"/>
<evidence type="ECO:0000256" key="3">
    <source>
        <dbReference type="ARBA" id="ARBA00023002"/>
    </source>
</evidence>
<dbReference type="EC" id="1.1.3.37" evidence="2"/>
<dbReference type="GO" id="GO:0016020">
    <property type="term" value="C:membrane"/>
    <property type="evidence" value="ECO:0007669"/>
    <property type="project" value="InterPro"/>
</dbReference>
<evidence type="ECO:0000256" key="1">
    <source>
        <dbReference type="ARBA" id="ARBA00005083"/>
    </source>
</evidence>
<dbReference type="Proteomes" id="UP000054538">
    <property type="component" value="Unassembled WGS sequence"/>
</dbReference>
<name>A0A0D0D8J1_9AGAM</name>
<organism evidence="6 7">
    <name type="scientific">Paxillus rubicundulus Ve08.2h10</name>
    <dbReference type="NCBI Taxonomy" id="930991"/>
    <lineage>
        <taxon>Eukaryota</taxon>
        <taxon>Fungi</taxon>
        <taxon>Dikarya</taxon>
        <taxon>Basidiomycota</taxon>
        <taxon>Agaricomycotina</taxon>
        <taxon>Agaricomycetes</taxon>
        <taxon>Agaricomycetidae</taxon>
        <taxon>Boletales</taxon>
        <taxon>Paxilineae</taxon>
        <taxon>Paxillaceae</taxon>
        <taxon>Paxillus</taxon>
    </lineage>
</organism>
<evidence type="ECO:0000313" key="6">
    <source>
        <dbReference type="EMBL" id="KIK93302.1"/>
    </source>
</evidence>
<dbReference type="PROSITE" id="PS51387">
    <property type="entry name" value="FAD_PCMH"/>
    <property type="match status" value="1"/>
</dbReference>
<dbReference type="InterPro" id="IPR016169">
    <property type="entry name" value="FAD-bd_PCMH_sub2"/>
</dbReference>
<dbReference type="GO" id="GO:0003885">
    <property type="term" value="F:D-arabinono-1,4-lactone oxidase activity"/>
    <property type="evidence" value="ECO:0007669"/>
    <property type="project" value="UniProtKB-EC"/>
</dbReference>
<dbReference type="PIRSF" id="PIRSF000136">
    <property type="entry name" value="LGO_GLO"/>
    <property type="match status" value="1"/>
</dbReference>
<evidence type="ECO:0000259" key="5">
    <source>
        <dbReference type="PROSITE" id="PS51387"/>
    </source>
</evidence>
<evidence type="ECO:0000256" key="4">
    <source>
        <dbReference type="ARBA" id="ARBA00033418"/>
    </source>
</evidence>
<keyword evidence="7" id="KW-1185">Reference proteome</keyword>
<dbReference type="Pfam" id="PF04030">
    <property type="entry name" value="ALO"/>
    <property type="match status" value="1"/>
</dbReference>
<dbReference type="InterPro" id="IPR010031">
    <property type="entry name" value="FAD_lactone_oxidase-like"/>
</dbReference>
<dbReference type="HOGENOM" id="CLU_003896_4_3_1"/>
<dbReference type="Gene3D" id="1.10.45.10">
    <property type="entry name" value="Vanillyl-alcohol Oxidase, Chain A, domain 4"/>
    <property type="match status" value="1"/>
</dbReference>
<dbReference type="Gene3D" id="3.30.465.10">
    <property type="match status" value="1"/>
</dbReference>
<dbReference type="FunCoup" id="A0A0D0D8J1">
    <property type="interactions" value="387"/>
</dbReference>
<accession>A0A0D0D8J1</accession>
<dbReference type="InterPro" id="IPR036318">
    <property type="entry name" value="FAD-bd_PCMH-like_sf"/>
</dbReference>
<protein>
    <recommendedName>
        <fullName evidence="2">D-arabinono-1,4-lactone oxidase</fullName>
        <ecNumber evidence="2">1.1.3.37</ecNumber>
    </recommendedName>
    <alternativeName>
        <fullName evidence="4">L-galactono-gamma-lactone oxidase</fullName>
    </alternativeName>
</protein>
<keyword evidence="3" id="KW-0560">Oxidoreductase</keyword>
<dbReference type="PANTHER" id="PTHR43762">
    <property type="entry name" value="L-GULONOLACTONE OXIDASE"/>
    <property type="match status" value="1"/>
</dbReference>
<dbReference type="STRING" id="930991.A0A0D0D8J1"/>
<dbReference type="GO" id="GO:0005739">
    <property type="term" value="C:mitochondrion"/>
    <property type="evidence" value="ECO:0007669"/>
    <property type="project" value="TreeGrafter"/>
</dbReference>